<dbReference type="RefSeq" id="WP_157473881.1">
    <property type="nucleotide sequence ID" value="NZ_BBWV01000001.1"/>
</dbReference>
<evidence type="ECO:0000313" key="3">
    <source>
        <dbReference type="EMBL" id="GAO41684.1"/>
    </source>
</evidence>
<keyword evidence="2" id="KW-1133">Transmembrane helix</keyword>
<protein>
    <submittedName>
        <fullName evidence="3">Uncharacterized protein</fullName>
    </submittedName>
</protein>
<dbReference type="Proteomes" id="UP000033121">
    <property type="component" value="Unassembled WGS sequence"/>
</dbReference>
<proteinExistence type="predicted"/>
<evidence type="ECO:0000256" key="2">
    <source>
        <dbReference type="SAM" id="Phobius"/>
    </source>
</evidence>
<evidence type="ECO:0000313" key="4">
    <source>
        <dbReference type="Proteomes" id="UP000033121"/>
    </source>
</evidence>
<keyword evidence="2" id="KW-0472">Membrane</keyword>
<evidence type="ECO:0000256" key="1">
    <source>
        <dbReference type="SAM" id="MobiDB-lite"/>
    </source>
</evidence>
<sequence>MHITIHLGLLVLWALCSFLAGLVFRFLQARYLKNQLLQLEREKLENHAEILQLHKKLSELRAANENQNGTPVVQFKEKEANQPTDAGKNKRAQ</sequence>
<comment type="caution">
    <text evidence="3">The sequence shown here is derived from an EMBL/GenBank/DDBJ whole genome shotgun (WGS) entry which is preliminary data.</text>
</comment>
<dbReference type="STRING" id="1220578.FPE01S_01_06980"/>
<keyword evidence="4" id="KW-1185">Reference proteome</keyword>
<feature type="region of interest" description="Disordered" evidence="1">
    <location>
        <begin position="65"/>
        <end position="93"/>
    </location>
</feature>
<feature type="transmembrane region" description="Helical" evidence="2">
    <location>
        <begin position="6"/>
        <end position="27"/>
    </location>
</feature>
<gene>
    <name evidence="3" type="ORF">FPE01S_01_06980</name>
</gene>
<dbReference type="AlphaFoldDB" id="A0A0E9MVS2"/>
<organism evidence="3 4">
    <name type="scientific">Flavihumibacter petaseus NBRC 106054</name>
    <dbReference type="NCBI Taxonomy" id="1220578"/>
    <lineage>
        <taxon>Bacteria</taxon>
        <taxon>Pseudomonadati</taxon>
        <taxon>Bacteroidota</taxon>
        <taxon>Chitinophagia</taxon>
        <taxon>Chitinophagales</taxon>
        <taxon>Chitinophagaceae</taxon>
        <taxon>Flavihumibacter</taxon>
    </lineage>
</organism>
<dbReference type="EMBL" id="BBWV01000001">
    <property type="protein sequence ID" value="GAO41684.1"/>
    <property type="molecule type" value="Genomic_DNA"/>
</dbReference>
<accession>A0A0E9MVS2</accession>
<keyword evidence="2" id="KW-0812">Transmembrane</keyword>
<reference evidence="3 4" key="1">
    <citation type="submission" date="2015-04" db="EMBL/GenBank/DDBJ databases">
        <title>Whole genome shotgun sequence of Flavihumibacter petaseus NBRC 106054.</title>
        <authorList>
            <person name="Miyazawa S."/>
            <person name="Hosoyama A."/>
            <person name="Hashimoto M."/>
            <person name="Noguchi M."/>
            <person name="Tsuchikane K."/>
            <person name="Ohji S."/>
            <person name="Yamazoe A."/>
            <person name="Ichikawa N."/>
            <person name="Kimura A."/>
            <person name="Fujita N."/>
        </authorList>
    </citation>
    <scope>NUCLEOTIDE SEQUENCE [LARGE SCALE GENOMIC DNA]</scope>
    <source>
        <strain evidence="3 4">NBRC 106054</strain>
    </source>
</reference>
<name>A0A0E9MVS2_9BACT</name>
<dbReference type="OrthoDB" id="9932252at2"/>